<organism evidence="2">
    <name type="scientific">termite gut metagenome</name>
    <dbReference type="NCBI Taxonomy" id="433724"/>
    <lineage>
        <taxon>unclassified sequences</taxon>
        <taxon>metagenomes</taxon>
        <taxon>organismal metagenomes</taxon>
    </lineage>
</organism>
<evidence type="ECO:0000313" key="2">
    <source>
        <dbReference type="EMBL" id="KAA6337058.1"/>
    </source>
</evidence>
<proteinExistence type="predicted"/>
<feature type="domain" description="GmrSD restriction endonucleases N-terminal" evidence="1">
    <location>
        <begin position="15"/>
        <end position="286"/>
    </location>
</feature>
<reference evidence="2" key="1">
    <citation type="submission" date="2019-03" db="EMBL/GenBank/DDBJ databases">
        <title>Single cell metagenomics reveals metabolic interactions within the superorganism composed of flagellate Streblomastix strix and complex community of Bacteroidetes bacteria on its surface.</title>
        <authorList>
            <person name="Treitli S.C."/>
            <person name="Kolisko M."/>
            <person name="Husnik F."/>
            <person name="Keeling P."/>
            <person name="Hampl V."/>
        </authorList>
    </citation>
    <scope>NUCLEOTIDE SEQUENCE</scope>
    <source>
        <strain evidence="2">STM</strain>
    </source>
</reference>
<dbReference type="PANTHER" id="PTHR37292:SF2">
    <property type="entry name" value="DUF262 DOMAIN-CONTAINING PROTEIN"/>
    <property type="match status" value="1"/>
</dbReference>
<dbReference type="EMBL" id="SNRY01000734">
    <property type="protein sequence ID" value="KAA6337058.1"/>
    <property type="molecule type" value="Genomic_DNA"/>
</dbReference>
<sequence>MNEKLTLNEIASWQLNSETSEVELPSVQRGFVWKPQQVENLWDSILRDFPIGSFLFSEVGYKYYLMDGQQRATSIFLGYFNPFDSLSLIKAWSIKGELPVVWIDIRPKEKPDTSKYLIRLITRSHPWGYQARNNNLVLTVGDRRKALELFKKNPDNTNCGYTSFRNTSVFPYDASFPLPLSFFIESENVEQVLEKVKAYLPDYLRTKHGGFEGKDDFFKILKTELSGEIEDILDSAKKLKARTINYDVVSNDVLKEEEDVENPTLFVRINSSGTTLSGDDLIYSIYKATFPETKDLVEKAGMNFIAPTQVISLASRIAWAELNENTYPQKMNVRDFQRRIKDKNFKNKLQELIETNAIGELFSRAINILCCKNNPLFCGEIPPIIIKQLINKSQELFLFFVYWLHLHKDNPNNERQLLMAAKLLVFSWFEFVNIPRLWEEYIQEKDFWEESLNKFIWWDGKDGIHFLIPPELLRNYYQQPQIETLFLENDEHKWELREEGIDSSIVEYFNKVKSDKFELEKANEYFWKPIRILQQKKQMILFAQREYINSVFGDYNQMDDLEDTNVPWDWDHIYPNSWVYHKLYCEPIIKDWNNTNGNFRAISLEQNRSESNALSPKERLSSSEEQKYFFIQNDWAHWQLIDERIWDKDKAIEHFRAITTRMINIYEKFWNDFRISELIALDK</sequence>
<dbReference type="AlphaFoldDB" id="A0A5J4RTV7"/>
<dbReference type="Pfam" id="PF03235">
    <property type="entry name" value="GmrSD_N"/>
    <property type="match status" value="1"/>
</dbReference>
<dbReference type="InterPro" id="IPR004919">
    <property type="entry name" value="GmrSD_N"/>
</dbReference>
<accession>A0A5J4RTV7</accession>
<dbReference type="PANTHER" id="PTHR37292">
    <property type="entry name" value="VNG6097C"/>
    <property type="match status" value="1"/>
</dbReference>
<comment type="caution">
    <text evidence="2">The sequence shown here is derived from an EMBL/GenBank/DDBJ whole genome shotgun (WGS) entry which is preliminary data.</text>
</comment>
<name>A0A5J4RTV7_9ZZZZ</name>
<protein>
    <recommendedName>
        <fullName evidence="1">GmrSD restriction endonucleases N-terminal domain-containing protein</fullName>
    </recommendedName>
</protein>
<evidence type="ECO:0000259" key="1">
    <source>
        <dbReference type="Pfam" id="PF03235"/>
    </source>
</evidence>
<gene>
    <name evidence="2" type="ORF">EZS27_014832</name>
</gene>